<dbReference type="PROSITE" id="PS50235">
    <property type="entry name" value="USP_3"/>
    <property type="match status" value="1"/>
</dbReference>
<evidence type="ECO:0000256" key="3">
    <source>
        <dbReference type="ARBA" id="ARBA00022670"/>
    </source>
</evidence>
<dbReference type="GO" id="GO:0004843">
    <property type="term" value="F:cysteine-type deubiquitinase activity"/>
    <property type="evidence" value="ECO:0007669"/>
    <property type="project" value="UniProtKB-UniRule"/>
</dbReference>
<sequence length="544" mass="62044">MSTQIIFYHYHNHEQSQKQQQSEAQNNFHTVCSMSGEGCPHFDEQRDALLEAFRVLCAVYVSPCTREALAKKAETCRCFSCKGSRASVRLHACLHCVFVGCFVEKHVHEHSRTSGHLLACDISHGILYCFACKDYLYDLSLDIVARQARRRLARLLGLRELLTCGAWDPDSDGLELLRRHPKRIKIASNSPVGLRGLFNLGNTCFMNCIVQCLTHTPLLRDYFLADRHKCSLPHSQTCLVCEMGDVFQEFYSGKSTPHVPYRLLHLVWTHARHLAGYEQQDAHEFFMAILDVLHRHASRSHLQHQTEESPGSHAGDCRCIIDQIFTGSTQSDIVCQECRGVSTTVEPFWDIALDLGPSHAAEHGSEPKSLTDCLDSFTRPEHMGDSVECSSCHSYQESTKQLTMKKLPIVVSFHLKRFRREQSTKKVSTRIKFPQYLDMAPYMAGRNGKPEPAAHTGQQQQQQQQQQNQQPNSAGSLLNKYCLFAVVIHKGTIETGHYTAYIRQHRDAWFSCDDHDIKKVSLQEVLDSEGYLLFYHKQILEYNN</sequence>
<keyword evidence="5 14" id="KW-0863">Zinc-finger</keyword>
<dbReference type="SUPFAM" id="SSF54001">
    <property type="entry name" value="Cysteine proteinases"/>
    <property type="match status" value="1"/>
</dbReference>
<dbReference type="CTD" id="40030"/>
<dbReference type="RefSeq" id="XP_022667485.1">
    <property type="nucleotide sequence ID" value="XM_022811750.1"/>
</dbReference>
<dbReference type="Proteomes" id="UP000594260">
    <property type="component" value="Unplaced"/>
</dbReference>
<keyword evidence="10" id="KW-0805">Transcription regulation</keyword>
<keyword evidence="6 15" id="KW-0833">Ubl conjugation pathway</keyword>
<name>A0A7M7MIL1_VARDE</name>
<evidence type="ECO:0000256" key="6">
    <source>
        <dbReference type="ARBA" id="ARBA00022786"/>
    </source>
</evidence>
<dbReference type="Pfam" id="PF00443">
    <property type="entry name" value="UCH"/>
    <property type="match status" value="1"/>
</dbReference>
<feature type="region of interest" description="Disordered" evidence="16">
    <location>
        <begin position="442"/>
        <end position="473"/>
    </location>
</feature>
<evidence type="ECO:0000313" key="19">
    <source>
        <dbReference type="EnsemblMetazoa" id="XP_022667485"/>
    </source>
</evidence>
<organism evidence="19 20">
    <name type="scientific">Varroa destructor</name>
    <name type="common">Honeybee mite</name>
    <dbReference type="NCBI Taxonomy" id="109461"/>
    <lineage>
        <taxon>Eukaryota</taxon>
        <taxon>Metazoa</taxon>
        <taxon>Ecdysozoa</taxon>
        <taxon>Arthropoda</taxon>
        <taxon>Chelicerata</taxon>
        <taxon>Arachnida</taxon>
        <taxon>Acari</taxon>
        <taxon>Parasitiformes</taxon>
        <taxon>Mesostigmata</taxon>
        <taxon>Gamasina</taxon>
        <taxon>Dermanyssoidea</taxon>
        <taxon>Varroidae</taxon>
        <taxon>Varroa</taxon>
    </lineage>
</organism>
<dbReference type="OMA" id="NVSCNCI"/>
<evidence type="ECO:0000256" key="8">
    <source>
        <dbReference type="ARBA" id="ARBA00022807"/>
    </source>
</evidence>
<dbReference type="EnsemblMetazoa" id="XM_022811750">
    <property type="protein sequence ID" value="XP_022667485"/>
    <property type="gene ID" value="LOC111252998"/>
</dbReference>
<evidence type="ECO:0000256" key="2">
    <source>
        <dbReference type="ARBA" id="ARBA00004123"/>
    </source>
</evidence>
<keyword evidence="8 15" id="KW-0788">Thiol protease</keyword>
<evidence type="ECO:0000256" key="14">
    <source>
        <dbReference type="PROSITE-ProRule" id="PRU00502"/>
    </source>
</evidence>
<evidence type="ECO:0000256" key="7">
    <source>
        <dbReference type="ARBA" id="ARBA00022801"/>
    </source>
</evidence>
<dbReference type="InterPro" id="IPR013083">
    <property type="entry name" value="Znf_RING/FYVE/PHD"/>
</dbReference>
<dbReference type="InterPro" id="IPR001607">
    <property type="entry name" value="Znf_UBP"/>
</dbReference>
<evidence type="ECO:0000256" key="1">
    <source>
        <dbReference type="ARBA" id="ARBA00000707"/>
    </source>
</evidence>
<keyword evidence="4" id="KW-0479">Metal-binding</keyword>
<reference evidence="19" key="1">
    <citation type="submission" date="2021-01" db="UniProtKB">
        <authorList>
            <consortium name="EnsemblMetazoa"/>
        </authorList>
    </citation>
    <scope>IDENTIFICATION</scope>
</reference>
<evidence type="ECO:0000256" key="11">
    <source>
        <dbReference type="ARBA" id="ARBA00023163"/>
    </source>
</evidence>
<dbReference type="Gene3D" id="3.90.70.10">
    <property type="entry name" value="Cysteine proteinases"/>
    <property type="match status" value="1"/>
</dbReference>
<dbReference type="PANTHER" id="PTHR21646">
    <property type="entry name" value="UBIQUITIN CARBOXYL-TERMINAL HYDROLASE"/>
    <property type="match status" value="1"/>
</dbReference>
<keyword evidence="12" id="KW-0539">Nucleus</keyword>
<dbReference type="GO" id="GO:0006508">
    <property type="term" value="P:proteolysis"/>
    <property type="evidence" value="ECO:0007669"/>
    <property type="project" value="UniProtKB-KW"/>
</dbReference>
<comment type="subcellular location">
    <subcellularLocation>
        <location evidence="2">Nucleus</location>
    </subcellularLocation>
</comment>
<evidence type="ECO:0000256" key="16">
    <source>
        <dbReference type="SAM" id="MobiDB-lite"/>
    </source>
</evidence>
<accession>A0A7M7MIL1</accession>
<dbReference type="Pfam" id="PF02148">
    <property type="entry name" value="zf-UBP"/>
    <property type="match status" value="1"/>
</dbReference>
<feature type="compositionally biased region" description="Low complexity" evidence="16">
    <location>
        <begin position="458"/>
        <end position="470"/>
    </location>
</feature>
<comment type="similarity">
    <text evidence="13">Belongs to the peptidase C19 family. UBP8 subfamily.</text>
</comment>
<evidence type="ECO:0000256" key="10">
    <source>
        <dbReference type="ARBA" id="ARBA00023015"/>
    </source>
</evidence>
<evidence type="ECO:0000256" key="13">
    <source>
        <dbReference type="ARBA" id="ARBA00038490"/>
    </source>
</evidence>
<evidence type="ECO:0000256" key="4">
    <source>
        <dbReference type="ARBA" id="ARBA00022723"/>
    </source>
</evidence>
<keyword evidence="11" id="KW-0804">Transcription</keyword>
<dbReference type="Gene3D" id="3.30.40.10">
    <property type="entry name" value="Zinc/RING finger domain, C3HC4 (zinc finger)"/>
    <property type="match status" value="1"/>
</dbReference>
<evidence type="ECO:0000259" key="18">
    <source>
        <dbReference type="PROSITE" id="PS50271"/>
    </source>
</evidence>
<evidence type="ECO:0000256" key="12">
    <source>
        <dbReference type="ARBA" id="ARBA00023242"/>
    </source>
</evidence>
<evidence type="ECO:0000256" key="5">
    <source>
        <dbReference type="ARBA" id="ARBA00022771"/>
    </source>
</evidence>
<comment type="catalytic activity">
    <reaction evidence="1 15">
        <text>Thiol-dependent hydrolysis of ester, thioester, amide, peptide and isopeptide bonds formed by the C-terminal Gly of ubiquitin (a 76-residue protein attached to proteins as an intracellular targeting signal).</text>
        <dbReference type="EC" id="3.4.19.12"/>
    </reaction>
</comment>
<dbReference type="InterPro" id="IPR001394">
    <property type="entry name" value="Peptidase_C19_UCH"/>
</dbReference>
<dbReference type="PANTHER" id="PTHR21646:SF33">
    <property type="entry name" value="UBIQUITIN CARBOXYL-TERMINAL HYDROLASE 22"/>
    <property type="match status" value="1"/>
</dbReference>
<evidence type="ECO:0000313" key="20">
    <source>
        <dbReference type="Proteomes" id="UP000594260"/>
    </source>
</evidence>
<dbReference type="SUPFAM" id="SSF57850">
    <property type="entry name" value="RING/U-box"/>
    <property type="match status" value="1"/>
</dbReference>
<dbReference type="PROSITE" id="PS00973">
    <property type="entry name" value="USP_2"/>
    <property type="match status" value="1"/>
</dbReference>
<dbReference type="OrthoDB" id="47475at2759"/>
<evidence type="ECO:0000259" key="17">
    <source>
        <dbReference type="PROSITE" id="PS50235"/>
    </source>
</evidence>
<keyword evidence="3 15" id="KW-0645">Protease</keyword>
<dbReference type="GO" id="GO:0016579">
    <property type="term" value="P:protein deubiquitination"/>
    <property type="evidence" value="ECO:0007669"/>
    <property type="project" value="InterPro"/>
</dbReference>
<dbReference type="FunCoup" id="A0A7M7MIL1">
    <property type="interactions" value="940"/>
</dbReference>
<dbReference type="InterPro" id="IPR028889">
    <property type="entry name" value="USP"/>
</dbReference>
<dbReference type="EC" id="3.4.19.12" evidence="15"/>
<evidence type="ECO:0000256" key="9">
    <source>
        <dbReference type="ARBA" id="ARBA00022833"/>
    </source>
</evidence>
<proteinExistence type="inferred from homology"/>
<dbReference type="GO" id="GO:0005634">
    <property type="term" value="C:nucleus"/>
    <property type="evidence" value="ECO:0007669"/>
    <property type="project" value="UniProtKB-SubCell"/>
</dbReference>
<dbReference type="AlphaFoldDB" id="A0A7M7MIL1"/>
<feature type="domain" description="UBP-type" evidence="18">
    <location>
        <begin position="37"/>
        <end position="155"/>
    </location>
</feature>
<dbReference type="GO" id="GO:0008270">
    <property type="term" value="F:zinc ion binding"/>
    <property type="evidence" value="ECO:0007669"/>
    <property type="project" value="UniProtKB-KW"/>
</dbReference>
<dbReference type="InParanoid" id="A0A7M7MIL1"/>
<evidence type="ECO:0000256" key="15">
    <source>
        <dbReference type="RuleBase" id="RU366025"/>
    </source>
</evidence>
<dbReference type="InterPro" id="IPR018200">
    <property type="entry name" value="USP_CS"/>
</dbReference>
<dbReference type="PROSITE" id="PS00972">
    <property type="entry name" value="USP_1"/>
    <property type="match status" value="1"/>
</dbReference>
<dbReference type="EnsemblMetazoa" id="XM_022811749">
    <property type="protein sequence ID" value="XP_022667484"/>
    <property type="gene ID" value="LOC111252998"/>
</dbReference>
<keyword evidence="9" id="KW-0862">Zinc</keyword>
<dbReference type="PROSITE" id="PS50271">
    <property type="entry name" value="ZF_UBP"/>
    <property type="match status" value="1"/>
</dbReference>
<feature type="domain" description="USP" evidence="17">
    <location>
        <begin position="195"/>
        <end position="538"/>
    </location>
</feature>
<keyword evidence="7 15" id="KW-0378">Hydrolase</keyword>
<dbReference type="InterPro" id="IPR050185">
    <property type="entry name" value="Ub_carboxyl-term_hydrolase"/>
</dbReference>
<dbReference type="RefSeq" id="XP_022667484.1">
    <property type="nucleotide sequence ID" value="XM_022811749.1"/>
</dbReference>
<protein>
    <recommendedName>
        <fullName evidence="15">Ubiquitin carboxyl-terminal hydrolase</fullName>
        <ecNumber evidence="15">3.4.19.12</ecNumber>
    </recommendedName>
</protein>
<dbReference type="InterPro" id="IPR038765">
    <property type="entry name" value="Papain-like_cys_pep_sf"/>
</dbReference>
<dbReference type="GeneID" id="111252998"/>
<keyword evidence="20" id="KW-1185">Reference proteome</keyword>
<dbReference type="KEGG" id="vde:111252998"/>